<dbReference type="Gene3D" id="3.10.180.10">
    <property type="entry name" value="2,3-Dihydroxybiphenyl 1,2-Dioxygenase, domain 1"/>
    <property type="match status" value="1"/>
</dbReference>
<reference evidence="2 3" key="1">
    <citation type="submission" date="2014-08" db="EMBL/GenBank/DDBJ databases">
        <title>Clostridium innocuum, an unnegligible vancomycin-resistant pathogen causing extra-intestinal infections.</title>
        <authorList>
            <person name="Feng Y."/>
            <person name="Chiu C.-H."/>
        </authorList>
    </citation>
    <scope>NUCLEOTIDE SEQUENCE [LARGE SCALE GENOMIC DNA]</scope>
    <source>
        <strain evidence="2 3">AN88</strain>
    </source>
</reference>
<dbReference type="Pfam" id="PF12681">
    <property type="entry name" value="Glyoxalase_2"/>
    <property type="match status" value="1"/>
</dbReference>
<dbReference type="PROSITE" id="PS51819">
    <property type="entry name" value="VOC"/>
    <property type="match status" value="1"/>
</dbReference>
<accession>A0A099I8M1</accession>
<evidence type="ECO:0000259" key="1">
    <source>
        <dbReference type="PROSITE" id="PS51819"/>
    </source>
</evidence>
<protein>
    <submittedName>
        <fullName evidence="2">Glyoxalase</fullName>
    </submittedName>
</protein>
<dbReference type="SUPFAM" id="SSF54593">
    <property type="entry name" value="Glyoxalase/Bleomycin resistance protein/Dihydroxybiphenyl dioxygenase"/>
    <property type="match status" value="1"/>
</dbReference>
<dbReference type="InterPro" id="IPR029068">
    <property type="entry name" value="Glyas_Bleomycin-R_OHBP_Dase"/>
</dbReference>
<dbReference type="InterPro" id="IPR025870">
    <property type="entry name" value="Glyoxalase-like_dom"/>
</dbReference>
<comment type="caution">
    <text evidence="2">The sequence shown here is derived from an EMBL/GenBank/DDBJ whole genome shotgun (WGS) entry which is preliminary data.</text>
</comment>
<sequence>MKYMGSLYAVDDKERTIAFYKEVCGLRVIQDFGTNFTMTGGISFQTRESWSGFLEKQPSDIHYGGNDAEIYLECENLDAFVKLLNSRTDIILLHPVKEHDWGQRGIRFYDPDMHIIEVSEPLPVVVSRFTQQGMSTSQISEKMGLSERMVNRMLKRHEKNS</sequence>
<gene>
    <name evidence="2" type="ORF">CIAN88_09950</name>
</gene>
<name>A0A099I8M1_CLOIN</name>
<dbReference type="Proteomes" id="UP000030008">
    <property type="component" value="Unassembled WGS sequence"/>
</dbReference>
<evidence type="ECO:0000313" key="3">
    <source>
        <dbReference type="Proteomes" id="UP000030008"/>
    </source>
</evidence>
<organism evidence="2 3">
    <name type="scientific">Clostridium innocuum</name>
    <dbReference type="NCBI Taxonomy" id="1522"/>
    <lineage>
        <taxon>Bacteria</taxon>
        <taxon>Bacillati</taxon>
        <taxon>Bacillota</taxon>
        <taxon>Clostridia</taxon>
        <taxon>Eubacteriales</taxon>
        <taxon>Clostridiaceae</taxon>
        <taxon>Clostridium</taxon>
    </lineage>
</organism>
<evidence type="ECO:0000313" key="2">
    <source>
        <dbReference type="EMBL" id="KGJ53253.1"/>
    </source>
</evidence>
<dbReference type="InterPro" id="IPR037523">
    <property type="entry name" value="VOC_core"/>
</dbReference>
<dbReference type="RefSeq" id="WP_044905273.1">
    <property type="nucleotide sequence ID" value="NZ_JQIF01000042.1"/>
</dbReference>
<dbReference type="EMBL" id="JQIF01000042">
    <property type="protein sequence ID" value="KGJ53253.1"/>
    <property type="molecule type" value="Genomic_DNA"/>
</dbReference>
<feature type="domain" description="VOC" evidence="1">
    <location>
        <begin position="1"/>
        <end position="121"/>
    </location>
</feature>
<proteinExistence type="predicted"/>
<dbReference type="AlphaFoldDB" id="A0A099I8M1"/>